<dbReference type="PROSITE" id="PS51303">
    <property type="entry name" value="PET"/>
    <property type="match status" value="1"/>
</dbReference>
<dbReference type="Gene3D" id="2.10.110.10">
    <property type="entry name" value="Cysteine Rich Protein"/>
    <property type="match status" value="1"/>
</dbReference>
<dbReference type="PANTHER" id="PTHR24211:SF35">
    <property type="entry name" value="PRICKLE-LIKE PROTEIN 4"/>
    <property type="match status" value="1"/>
</dbReference>
<feature type="domain" description="PET" evidence="7">
    <location>
        <begin position="1"/>
        <end position="46"/>
    </location>
</feature>
<evidence type="ECO:0008006" key="10">
    <source>
        <dbReference type="Google" id="ProtNLM"/>
    </source>
</evidence>
<keyword evidence="3 5" id="KW-0862">Zinc</keyword>
<sequence length="283" mass="31068">LFYPVQERYCPGLAEEERKQLRAFSARRRREALGQGQECPVPGPCHGCPCKECGRRLNKGDPGISASRLGDHFWHPSCFSCHFCRQPLVDLIYFQQDGRIYCGRHHAELFRPRCASCDQVGAGGEDAFSSLFSFFVLFCFVFHHPVLCAWPGAAGQEEGFLPEPCAEPHACPKVLWPLKAGSGWRVLCPAATGSGFCPPAADFHGGVHRGGGSALAPGAFLLPGVRGATVRAALRDEERAALLPRLLRQPLRRALPGLRGPHRYEQGGVDGFLGRGRWRRGEP</sequence>
<dbReference type="Pfam" id="PF00412">
    <property type="entry name" value="LIM"/>
    <property type="match status" value="1"/>
</dbReference>
<dbReference type="SUPFAM" id="SSF57716">
    <property type="entry name" value="Glucocorticoid receptor-like (DNA-binding domain)"/>
    <property type="match status" value="1"/>
</dbReference>
<dbReference type="Proteomes" id="UP000016666">
    <property type="component" value="Unassembled WGS sequence"/>
</dbReference>
<keyword evidence="2" id="KW-0677">Repeat</keyword>
<dbReference type="GeneTree" id="ENSGT00940000153629"/>
<evidence type="ECO:0000259" key="7">
    <source>
        <dbReference type="PROSITE" id="PS51303"/>
    </source>
</evidence>
<dbReference type="CDD" id="cd09340">
    <property type="entry name" value="LIM1_Testin_like"/>
    <property type="match status" value="1"/>
</dbReference>
<dbReference type="PROSITE" id="PS50023">
    <property type="entry name" value="LIM_DOMAIN_2"/>
    <property type="match status" value="1"/>
</dbReference>
<evidence type="ECO:0000256" key="1">
    <source>
        <dbReference type="ARBA" id="ARBA00022723"/>
    </source>
</evidence>
<dbReference type="InterPro" id="IPR047120">
    <property type="entry name" value="Pk/Esn/Tes"/>
</dbReference>
<feature type="domain" description="LIM zinc-binding" evidence="6">
    <location>
        <begin position="48"/>
        <end position="112"/>
    </location>
</feature>
<evidence type="ECO:0000256" key="5">
    <source>
        <dbReference type="PROSITE-ProRule" id="PRU00125"/>
    </source>
</evidence>
<dbReference type="PANTHER" id="PTHR24211">
    <property type="entry name" value="LIM DOMAIN-CONTAINING PROTEIN"/>
    <property type="match status" value="1"/>
</dbReference>
<evidence type="ECO:0000259" key="6">
    <source>
        <dbReference type="PROSITE" id="PS50023"/>
    </source>
</evidence>
<dbReference type="PROSITE" id="PS00478">
    <property type="entry name" value="LIM_DOMAIN_1"/>
    <property type="match status" value="1"/>
</dbReference>
<dbReference type="InterPro" id="IPR010442">
    <property type="entry name" value="PET_domain"/>
</dbReference>
<dbReference type="InterPro" id="IPR001781">
    <property type="entry name" value="Znf_LIM"/>
</dbReference>
<evidence type="ECO:0000313" key="9">
    <source>
        <dbReference type="Proteomes" id="UP000016666"/>
    </source>
</evidence>
<dbReference type="AlphaFoldDB" id="A0A493TT15"/>
<accession>A0A493TT15</accession>
<dbReference type="STRING" id="8840.ENSAPLP00000029006"/>
<dbReference type="SMART" id="SM00132">
    <property type="entry name" value="LIM"/>
    <property type="match status" value="1"/>
</dbReference>
<reference evidence="9" key="1">
    <citation type="submission" date="2017-10" db="EMBL/GenBank/DDBJ databases">
        <title>A new Pekin duck reference genome.</title>
        <authorList>
            <person name="Hou Z.-C."/>
            <person name="Zhou Z.-K."/>
            <person name="Zhu F."/>
            <person name="Hou S.-S."/>
        </authorList>
    </citation>
    <scope>NUCLEOTIDE SEQUENCE [LARGE SCALE GENOMIC DNA]</scope>
</reference>
<keyword evidence="4 5" id="KW-0440">LIM domain</keyword>
<reference evidence="8" key="3">
    <citation type="submission" date="2025-09" db="UniProtKB">
        <authorList>
            <consortium name="Ensembl"/>
        </authorList>
    </citation>
    <scope>IDENTIFICATION</scope>
</reference>
<evidence type="ECO:0000256" key="4">
    <source>
        <dbReference type="ARBA" id="ARBA00023038"/>
    </source>
</evidence>
<organism evidence="8 9">
    <name type="scientific">Anas platyrhynchos platyrhynchos</name>
    <name type="common">Northern mallard</name>
    <dbReference type="NCBI Taxonomy" id="8840"/>
    <lineage>
        <taxon>Eukaryota</taxon>
        <taxon>Metazoa</taxon>
        <taxon>Chordata</taxon>
        <taxon>Craniata</taxon>
        <taxon>Vertebrata</taxon>
        <taxon>Euteleostomi</taxon>
        <taxon>Archelosauria</taxon>
        <taxon>Archosauria</taxon>
        <taxon>Dinosauria</taxon>
        <taxon>Saurischia</taxon>
        <taxon>Theropoda</taxon>
        <taxon>Coelurosauria</taxon>
        <taxon>Aves</taxon>
        <taxon>Neognathae</taxon>
        <taxon>Galloanserae</taxon>
        <taxon>Anseriformes</taxon>
        <taxon>Anatidae</taxon>
        <taxon>Anatinae</taxon>
        <taxon>Anas</taxon>
    </lineage>
</organism>
<evidence type="ECO:0000256" key="2">
    <source>
        <dbReference type="ARBA" id="ARBA00022737"/>
    </source>
</evidence>
<keyword evidence="1 5" id="KW-0479">Metal-binding</keyword>
<proteinExistence type="predicted"/>
<evidence type="ECO:0000256" key="3">
    <source>
        <dbReference type="ARBA" id="ARBA00022833"/>
    </source>
</evidence>
<protein>
    <recommendedName>
        <fullName evidence="10">LIM zinc-binding domain-containing protein</fullName>
    </recommendedName>
</protein>
<evidence type="ECO:0000313" key="8">
    <source>
        <dbReference type="Ensembl" id="ENSAPLP00000029006.1"/>
    </source>
</evidence>
<keyword evidence="9" id="KW-1185">Reference proteome</keyword>
<dbReference type="Ensembl" id="ENSAPLT00000024539.1">
    <property type="protein sequence ID" value="ENSAPLP00000029006.1"/>
    <property type="gene ID" value="ENSAPLG00000030562.1"/>
</dbReference>
<reference evidence="8" key="2">
    <citation type="submission" date="2025-08" db="UniProtKB">
        <authorList>
            <consortium name="Ensembl"/>
        </authorList>
    </citation>
    <scope>IDENTIFICATION</scope>
</reference>
<dbReference type="GO" id="GO:0008270">
    <property type="term" value="F:zinc ion binding"/>
    <property type="evidence" value="ECO:0007669"/>
    <property type="project" value="InterPro"/>
</dbReference>
<name>A0A493TT15_ANAPP</name>